<evidence type="ECO:0000313" key="5">
    <source>
        <dbReference type="EMBL" id="MEZ7197350.1"/>
    </source>
</evidence>
<evidence type="ECO:0000256" key="2">
    <source>
        <dbReference type="ARBA" id="ARBA00022448"/>
    </source>
</evidence>
<evidence type="ECO:0000313" key="6">
    <source>
        <dbReference type="Proteomes" id="UP001568698"/>
    </source>
</evidence>
<comment type="similarity">
    <text evidence="1 4">Belongs to the bacterial solute-binding protein 9 family.</text>
</comment>
<dbReference type="PANTHER" id="PTHR42953">
    <property type="entry name" value="HIGH-AFFINITY ZINC UPTAKE SYSTEM PROTEIN ZNUA-RELATED"/>
    <property type="match status" value="1"/>
</dbReference>
<name>A0ABV4K5N7_9BACT</name>
<protein>
    <submittedName>
        <fullName evidence="5">Metal ABC transporter solute-binding protein, Zn/Mn family</fullName>
    </submittedName>
</protein>
<dbReference type="PRINTS" id="PR00690">
    <property type="entry name" value="ADHESNFAMILY"/>
</dbReference>
<evidence type="ECO:0000256" key="3">
    <source>
        <dbReference type="ARBA" id="ARBA00022729"/>
    </source>
</evidence>
<dbReference type="RefSeq" id="WP_371386866.1">
    <property type="nucleotide sequence ID" value="NZ_JBGLYH010000030.1"/>
</dbReference>
<dbReference type="Pfam" id="PF01297">
    <property type="entry name" value="ZnuA"/>
    <property type="match status" value="1"/>
</dbReference>
<accession>A0ABV4K5N7</accession>
<keyword evidence="2 4" id="KW-0813">Transport</keyword>
<dbReference type="EMBL" id="JBGLYH010000030">
    <property type="protein sequence ID" value="MEZ7197350.1"/>
    <property type="molecule type" value="Genomic_DNA"/>
</dbReference>
<keyword evidence="3" id="KW-0732">Signal</keyword>
<evidence type="ECO:0000256" key="1">
    <source>
        <dbReference type="ARBA" id="ARBA00011028"/>
    </source>
</evidence>
<keyword evidence="6" id="KW-1185">Reference proteome</keyword>
<dbReference type="SUPFAM" id="SSF53807">
    <property type="entry name" value="Helical backbone' metal receptor"/>
    <property type="match status" value="1"/>
</dbReference>
<dbReference type="Proteomes" id="UP001568698">
    <property type="component" value="Unassembled WGS sequence"/>
</dbReference>
<dbReference type="InterPro" id="IPR050492">
    <property type="entry name" value="Bact_metal-bind_prot9"/>
</dbReference>
<gene>
    <name evidence="5" type="ORF">AB6M95_11355</name>
</gene>
<evidence type="ECO:0000256" key="4">
    <source>
        <dbReference type="RuleBase" id="RU003512"/>
    </source>
</evidence>
<organism evidence="5 6">
    <name type="scientific">Pseudodesulfovibrio karagichevae</name>
    <dbReference type="NCBI Taxonomy" id="3239305"/>
    <lineage>
        <taxon>Bacteria</taxon>
        <taxon>Pseudomonadati</taxon>
        <taxon>Thermodesulfobacteriota</taxon>
        <taxon>Desulfovibrionia</taxon>
        <taxon>Desulfovibrionales</taxon>
        <taxon>Desulfovibrionaceae</taxon>
    </lineage>
</organism>
<dbReference type="InterPro" id="IPR006128">
    <property type="entry name" value="Lipoprotein_PsaA-like"/>
</dbReference>
<dbReference type="PANTHER" id="PTHR42953:SF3">
    <property type="entry name" value="HIGH-AFFINITY ZINC UPTAKE SYSTEM PROTEIN ZNUA"/>
    <property type="match status" value="1"/>
</dbReference>
<reference evidence="5 6" key="1">
    <citation type="submission" date="2024-08" db="EMBL/GenBank/DDBJ databases">
        <title>Sulfate-reducing bacteria isolated from formation water of the oil field in Kazakhstan and description of Pseudodesulfovibrio sp.</title>
        <authorList>
            <person name="Bidzhieva S.K."/>
            <person name="Tourova T.P."/>
            <person name="Grouzdev D.S."/>
            <person name="Beletsky A.V."/>
            <person name="Sokolova D.S."/>
            <person name="Samigullina S.R."/>
            <person name="Poltaraus A.B."/>
            <person name="Avtukh A.N."/>
            <person name="Tereshina V.M."/>
            <person name="Zhaparov N.S."/>
            <person name="Mardanov A.V."/>
            <person name="Nazina T.N."/>
        </authorList>
    </citation>
    <scope>NUCLEOTIDE SEQUENCE [LARGE SCALE GENOMIC DNA]</scope>
    <source>
        <strain evidence="5 6">9FUS</strain>
    </source>
</reference>
<comment type="caution">
    <text evidence="5">The sequence shown here is derived from an EMBL/GenBank/DDBJ whole genome shotgun (WGS) entry which is preliminary data.</text>
</comment>
<proteinExistence type="inferred from homology"/>
<dbReference type="Gene3D" id="3.40.50.1980">
    <property type="entry name" value="Nitrogenase molybdenum iron protein domain"/>
    <property type="match status" value="2"/>
</dbReference>
<dbReference type="InterPro" id="IPR006127">
    <property type="entry name" value="ZnuA-like"/>
</dbReference>
<sequence>MTVSRLMKKLFPMVLGLMVAWAGPVLAGGKVRAFVSILPQKYFVERIGGDLVDVGVLVLPGANPHMYEPSPRQMTALTRAQVYFAIGVNLEDVWLPKLADANRGMLVVRTQEGVEKVPMAAHEHDGEQGAMHEEHADEEHEHGILDPHIWLDPVRVKTIARNTCAGLVQVDPAHRAAYEANLAAFLKDLEGLNASIAQTLAALPADKRTFMVFHPSWGYFAARYGLTQVAIEAGGSEPSPRHLAEIIEHGRELGVTVVFVQPQFSRRSADVIASELKARVVPLDPLAENWKDNLLHAAAAFDQALR</sequence>